<dbReference type="InterPro" id="IPR018691">
    <property type="entry name" value="DUF2188"/>
</dbReference>
<organism evidence="1 2">
    <name type="scientific">Chthoniobacter flavus Ellin428</name>
    <dbReference type="NCBI Taxonomy" id="497964"/>
    <lineage>
        <taxon>Bacteria</taxon>
        <taxon>Pseudomonadati</taxon>
        <taxon>Verrucomicrobiota</taxon>
        <taxon>Spartobacteria</taxon>
        <taxon>Chthoniobacterales</taxon>
        <taxon>Chthoniobacteraceae</taxon>
        <taxon>Chthoniobacter</taxon>
    </lineage>
</organism>
<dbReference type="RefSeq" id="WP_006980559.1">
    <property type="nucleotide sequence ID" value="NZ_ABVL01000009.1"/>
</dbReference>
<dbReference type="Proteomes" id="UP000005824">
    <property type="component" value="Unassembled WGS sequence"/>
</dbReference>
<accession>B4D2U6</accession>
<dbReference type="Pfam" id="PF09954">
    <property type="entry name" value="DUF2188"/>
    <property type="match status" value="1"/>
</dbReference>
<protein>
    <recommendedName>
        <fullName evidence="3">DUF2188 domain-containing protein</fullName>
    </recommendedName>
</protein>
<evidence type="ECO:0008006" key="3">
    <source>
        <dbReference type="Google" id="ProtNLM"/>
    </source>
</evidence>
<dbReference type="EMBL" id="ABVL01000009">
    <property type="protein sequence ID" value="EDY19057.1"/>
    <property type="molecule type" value="Genomic_DNA"/>
</dbReference>
<dbReference type="InParanoid" id="B4D2U6"/>
<proteinExistence type="predicted"/>
<evidence type="ECO:0000313" key="1">
    <source>
        <dbReference type="EMBL" id="EDY19057.1"/>
    </source>
</evidence>
<evidence type="ECO:0000313" key="2">
    <source>
        <dbReference type="Proteomes" id="UP000005824"/>
    </source>
</evidence>
<comment type="caution">
    <text evidence="1">The sequence shown here is derived from an EMBL/GenBank/DDBJ whole genome shotgun (WGS) entry which is preliminary data.</text>
</comment>
<sequence>MPLENKSLHVLRLTGRWIVEKDDGTSVGDADDRESAIALAQENAQREGASEIAIHQEDGQVEKTIAVED</sequence>
<reference evidence="1 2" key="1">
    <citation type="journal article" date="2011" name="J. Bacteriol.">
        <title>Genome sequence of Chthoniobacter flavus Ellin428, an aerobic heterotrophic soil bacterium.</title>
        <authorList>
            <person name="Kant R."/>
            <person name="van Passel M.W."/>
            <person name="Palva A."/>
            <person name="Lucas S."/>
            <person name="Lapidus A."/>
            <person name="Glavina Del Rio T."/>
            <person name="Dalin E."/>
            <person name="Tice H."/>
            <person name="Bruce D."/>
            <person name="Goodwin L."/>
            <person name="Pitluck S."/>
            <person name="Larimer F.W."/>
            <person name="Land M.L."/>
            <person name="Hauser L."/>
            <person name="Sangwan P."/>
            <person name="de Vos W.M."/>
            <person name="Janssen P.H."/>
            <person name="Smidt H."/>
        </authorList>
    </citation>
    <scope>NUCLEOTIDE SEQUENCE [LARGE SCALE GENOMIC DNA]</scope>
    <source>
        <strain evidence="1 2">Ellin428</strain>
    </source>
</reference>
<name>B4D2U6_9BACT</name>
<gene>
    <name evidence="1" type="ORF">CfE428DRAFT_3234</name>
</gene>
<dbReference type="AlphaFoldDB" id="B4D2U6"/>
<keyword evidence="2" id="KW-1185">Reference proteome</keyword>